<evidence type="ECO:0000313" key="4">
    <source>
        <dbReference type="EMBL" id="RAL43827.1"/>
    </source>
</evidence>
<keyword evidence="5" id="KW-1185">Reference proteome</keyword>
<gene>
    <name evidence="4" type="ORF">DM860_014328</name>
</gene>
<proteinExistence type="inferred from homology"/>
<comment type="similarity">
    <text evidence="1">Belongs to the remorin family.</text>
</comment>
<accession>A0A328DDP8</accession>
<organism evidence="4 5">
    <name type="scientific">Cuscuta australis</name>
    <dbReference type="NCBI Taxonomy" id="267555"/>
    <lineage>
        <taxon>Eukaryota</taxon>
        <taxon>Viridiplantae</taxon>
        <taxon>Streptophyta</taxon>
        <taxon>Embryophyta</taxon>
        <taxon>Tracheophyta</taxon>
        <taxon>Spermatophyta</taxon>
        <taxon>Magnoliopsida</taxon>
        <taxon>eudicotyledons</taxon>
        <taxon>Gunneridae</taxon>
        <taxon>Pentapetalae</taxon>
        <taxon>asterids</taxon>
        <taxon>lamiids</taxon>
        <taxon>Solanales</taxon>
        <taxon>Convolvulaceae</taxon>
        <taxon>Cuscuteae</taxon>
        <taxon>Cuscuta</taxon>
        <taxon>Cuscuta subgen. Grammica</taxon>
        <taxon>Cuscuta sect. Cleistogrammica</taxon>
    </lineage>
</organism>
<sequence>MPSRSGSRSACYYWGREGKGRKKGILAISVHSIWTSPLFLSPTPTHTLNSSVSPFFFFFFFTVLFSQETLMDLQMEGKNPFLDLYSGDTARPESRRLLQVSTGGCGRGKRNVGAADGPSTPGRPVFSFSVGNFSRKSIPSKWDDAEKWVVNDYPAAHHHHHQFLQGPSHGVPLATSADLILKDKWISEMECIRRSPTRQGFVFGGHNNAAKDVAILEGINGIGHRETGTEMTPMASSTTSRCHTPAKTSSPVHHNTPTATSGPLDPPSLALDISQLPQHCGFSAKLQVGSLSSNHWSSREEEEEEVSKSLRHFEITSNNECGPAKKTGPWEEEAKATNRLRYERELANIQAWVNLQSAKTEAQSKKFEVKIQKMRSNMEEKLLKRMSNVHRKAEEWRAAAQLQHEEEMKKDGVGRGGQEKMINRKPFVNVYATNSSSCSCFCFPFNNHLM</sequence>
<dbReference type="EMBL" id="NQVE01000152">
    <property type="protein sequence ID" value="RAL43827.1"/>
    <property type="molecule type" value="Genomic_DNA"/>
</dbReference>
<dbReference type="AlphaFoldDB" id="A0A328DDP8"/>
<dbReference type="PANTHER" id="PTHR31471">
    <property type="entry name" value="OS02G0116800 PROTEIN"/>
    <property type="match status" value="1"/>
</dbReference>
<comment type="caution">
    <text evidence="4">The sequence shown here is derived from an EMBL/GenBank/DDBJ whole genome shotgun (WGS) entry which is preliminary data.</text>
</comment>
<dbReference type="InterPro" id="IPR005516">
    <property type="entry name" value="Remorin_C"/>
</dbReference>
<dbReference type="PANTHER" id="PTHR31471:SF3">
    <property type="entry name" value="OS11G0616300 PROTEIN"/>
    <property type="match status" value="1"/>
</dbReference>
<feature type="domain" description="Remorin C-terminal" evidence="3">
    <location>
        <begin position="328"/>
        <end position="410"/>
    </location>
</feature>
<dbReference type="Pfam" id="PF03763">
    <property type="entry name" value="Remorin_C"/>
    <property type="match status" value="1"/>
</dbReference>
<evidence type="ECO:0000259" key="3">
    <source>
        <dbReference type="Pfam" id="PF03763"/>
    </source>
</evidence>
<feature type="region of interest" description="Disordered" evidence="2">
    <location>
        <begin position="226"/>
        <end position="265"/>
    </location>
</feature>
<name>A0A328DDP8_9ASTE</name>
<protein>
    <recommendedName>
        <fullName evidence="3">Remorin C-terminal domain-containing protein</fullName>
    </recommendedName>
</protein>
<evidence type="ECO:0000313" key="5">
    <source>
        <dbReference type="Proteomes" id="UP000249390"/>
    </source>
</evidence>
<evidence type="ECO:0000256" key="1">
    <source>
        <dbReference type="ARBA" id="ARBA00005711"/>
    </source>
</evidence>
<reference evidence="4 5" key="1">
    <citation type="submission" date="2018-06" db="EMBL/GenBank/DDBJ databases">
        <title>The Genome of Cuscuta australis (Dodder) Provides Insight into the Evolution of Plant Parasitism.</title>
        <authorList>
            <person name="Liu H."/>
        </authorList>
    </citation>
    <scope>NUCLEOTIDE SEQUENCE [LARGE SCALE GENOMIC DNA]</scope>
    <source>
        <strain evidence="5">cv. Yunnan</strain>
        <tissue evidence="4">Vines</tissue>
    </source>
</reference>
<evidence type="ECO:0000256" key="2">
    <source>
        <dbReference type="SAM" id="MobiDB-lite"/>
    </source>
</evidence>
<feature type="compositionally biased region" description="Polar residues" evidence="2">
    <location>
        <begin position="234"/>
        <end position="261"/>
    </location>
</feature>
<dbReference type="Proteomes" id="UP000249390">
    <property type="component" value="Unassembled WGS sequence"/>
</dbReference>